<organism evidence="2 3">
    <name type="scientific">Planotetraspora mira</name>
    <dbReference type="NCBI Taxonomy" id="58121"/>
    <lineage>
        <taxon>Bacteria</taxon>
        <taxon>Bacillati</taxon>
        <taxon>Actinomycetota</taxon>
        <taxon>Actinomycetes</taxon>
        <taxon>Streptosporangiales</taxon>
        <taxon>Streptosporangiaceae</taxon>
        <taxon>Planotetraspora</taxon>
    </lineage>
</organism>
<dbReference type="RefSeq" id="WP_203950684.1">
    <property type="nucleotide sequence ID" value="NZ_BOOO01000001.1"/>
</dbReference>
<evidence type="ECO:0000259" key="1">
    <source>
        <dbReference type="SMART" id="SM00471"/>
    </source>
</evidence>
<gene>
    <name evidence="2" type="ORF">Pmi06nite_00020</name>
</gene>
<name>A0A8J3TG66_9ACTN</name>
<feature type="domain" description="HD/PDEase" evidence="1">
    <location>
        <begin position="42"/>
        <end position="137"/>
    </location>
</feature>
<reference evidence="2 3" key="1">
    <citation type="submission" date="2021-01" db="EMBL/GenBank/DDBJ databases">
        <title>Whole genome shotgun sequence of Planotetraspora mira NBRC 15435.</title>
        <authorList>
            <person name="Komaki H."/>
            <person name="Tamura T."/>
        </authorList>
    </citation>
    <scope>NUCLEOTIDE SEQUENCE [LARGE SCALE GENOMIC DNA]</scope>
    <source>
        <strain evidence="2 3">NBRC 15435</strain>
    </source>
</reference>
<dbReference type="Proteomes" id="UP000650628">
    <property type="component" value="Unassembled WGS sequence"/>
</dbReference>
<protein>
    <recommendedName>
        <fullName evidence="1">HD/PDEase domain-containing protein</fullName>
    </recommendedName>
</protein>
<dbReference type="SMART" id="SM00471">
    <property type="entry name" value="HDc"/>
    <property type="match status" value="1"/>
</dbReference>
<dbReference type="InterPro" id="IPR003607">
    <property type="entry name" value="HD/PDEase_dom"/>
</dbReference>
<sequence>MDTLITPLLSQLTDRLNSGDLGLVELAYERAAERHEGQLRRSGDPYITHPVEVASMVAAAGADPATICAALLHDIVDGPDFNLGCLGSEFGTEITGLVANVTAMDRGGPVPTDDRVLLLKLFDRLHNMRTIEHMAPHKQRQKSLHTLEWFVPLARRLDLASVADELQSLAHARLDPGPAFTAVRAASVILPASARRRYLHEWSAELATLPTERRAYVVELLRGVPALAVVLWRPQAHSLVRTLLTTAFATLLRPWLVLTPPLAWLTYQLTRSSPADALAFVLTVPPALSALITRIRTRLGLEQHRDTEAD</sequence>
<accession>A0A8J3TG66</accession>
<dbReference type="PANTHER" id="PTHR21262:SF31">
    <property type="entry name" value="GTP PYROPHOSPHOKINASE"/>
    <property type="match status" value="1"/>
</dbReference>
<keyword evidence="3" id="KW-1185">Reference proteome</keyword>
<dbReference type="EMBL" id="BOOO01000001">
    <property type="protein sequence ID" value="GII26560.1"/>
    <property type="molecule type" value="Genomic_DNA"/>
</dbReference>
<comment type="caution">
    <text evidence="2">The sequence shown here is derived from an EMBL/GenBank/DDBJ whole genome shotgun (WGS) entry which is preliminary data.</text>
</comment>
<dbReference type="GO" id="GO:0005886">
    <property type="term" value="C:plasma membrane"/>
    <property type="evidence" value="ECO:0007669"/>
    <property type="project" value="TreeGrafter"/>
</dbReference>
<dbReference type="Pfam" id="PF13328">
    <property type="entry name" value="HD_4"/>
    <property type="match status" value="2"/>
</dbReference>
<dbReference type="Gene3D" id="1.10.3210.10">
    <property type="entry name" value="Hypothetical protein af1432"/>
    <property type="match status" value="1"/>
</dbReference>
<evidence type="ECO:0000313" key="3">
    <source>
        <dbReference type="Proteomes" id="UP000650628"/>
    </source>
</evidence>
<dbReference type="AlphaFoldDB" id="A0A8J3TG66"/>
<proteinExistence type="predicted"/>
<dbReference type="SUPFAM" id="SSF109604">
    <property type="entry name" value="HD-domain/PDEase-like"/>
    <property type="match status" value="1"/>
</dbReference>
<evidence type="ECO:0000313" key="2">
    <source>
        <dbReference type="EMBL" id="GII26560.1"/>
    </source>
</evidence>
<dbReference type="PANTHER" id="PTHR21262">
    <property type="entry name" value="GUANOSINE-3',5'-BIS DIPHOSPHATE 3'-PYROPHOSPHOHYDROLASE"/>
    <property type="match status" value="1"/>
</dbReference>